<dbReference type="Proteomes" id="UP000012106">
    <property type="component" value="Unassembled WGS sequence"/>
</dbReference>
<reference evidence="1 2" key="1">
    <citation type="submission" date="2013-01" db="EMBL/GenBank/DDBJ databases">
        <authorList>
            <person name="Harkins D.M."/>
            <person name="Durkin A.S."/>
            <person name="Brinkac L.M."/>
            <person name="Haft D.H."/>
            <person name="Selengut J.D."/>
            <person name="Sanka R."/>
            <person name="DePew J."/>
            <person name="Purushe J."/>
            <person name="Hartskeerl R.A."/>
            <person name="Ahmed A."/>
            <person name="van der Linden H."/>
            <person name="Goris M.G.A."/>
            <person name="Vinetz J.M."/>
            <person name="Sutton G.G."/>
            <person name="Nierman W.C."/>
            <person name="Fouts D.E."/>
        </authorList>
    </citation>
    <scope>NUCLEOTIDE SEQUENCE [LARGE SCALE GENOMIC DNA]</scope>
    <source>
        <strain evidence="1 2">MAVJ 401</strain>
    </source>
</reference>
<proteinExistence type="predicted"/>
<name>M6JTS5_9LEPT</name>
<dbReference type="EMBL" id="AHMU02000018">
    <property type="protein sequence ID" value="EMN22970.1"/>
    <property type="molecule type" value="Genomic_DNA"/>
</dbReference>
<evidence type="ECO:0000313" key="2">
    <source>
        <dbReference type="Proteomes" id="UP000012106"/>
    </source>
</evidence>
<evidence type="ECO:0000313" key="1">
    <source>
        <dbReference type="EMBL" id="EMN22970.1"/>
    </source>
</evidence>
<organism evidence="1 2">
    <name type="scientific">Leptospira santarosai serovar Arenal str. MAVJ 401</name>
    <dbReference type="NCBI Taxonomy" id="1049976"/>
    <lineage>
        <taxon>Bacteria</taxon>
        <taxon>Pseudomonadati</taxon>
        <taxon>Spirochaetota</taxon>
        <taxon>Spirochaetia</taxon>
        <taxon>Leptospirales</taxon>
        <taxon>Leptospiraceae</taxon>
        <taxon>Leptospira</taxon>
    </lineage>
</organism>
<accession>M6JTS5</accession>
<dbReference type="AlphaFoldDB" id="M6JTS5"/>
<protein>
    <submittedName>
        <fullName evidence="1">Uncharacterized protein</fullName>
    </submittedName>
</protein>
<gene>
    <name evidence="1" type="ORF">LEP1GSC063_3440</name>
</gene>
<sequence length="38" mass="4094">MVCLGISISSSTRSEEISKLFVVLKTFLPNLGRLGVPT</sequence>
<comment type="caution">
    <text evidence="1">The sequence shown here is derived from an EMBL/GenBank/DDBJ whole genome shotgun (WGS) entry which is preliminary data.</text>
</comment>